<sequence length="279" mass="30622">MLRRSLAPALIAVAIAGSLQCASLVKTIFNPPQVGVDRVEFRNVALTGTDLVVHIKIHNPNSVGATLNHIEYALDVDGDRLLNGKKEDKTEIKSNDTSIIALPVTINYTGLKSGIAGALSKKTLPYGFKGKVILDTPVGAMNFDINEAGEIPVPDRPRFDIEKIALAEFGVTSATLMIHIKVSNNHDFELDIRKFRYEFSLQDNLISAANINVDRSVAHDKSMSIALPVTLKVLGVKRSVIDMIKSGKIKYAMKFDLDIQTRFGPMTIPYERDGLTSLY</sequence>
<dbReference type="InterPro" id="IPR045043">
    <property type="entry name" value="Lea14-like"/>
</dbReference>
<evidence type="ECO:0000256" key="2">
    <source>
        <dbReference type="SAM" id="SignalP"/>
    </source>
</evidence>
<evidence type="ECO:0000313" key="4">
    <source>
        <dbReference type="EMBL" id="AFM14797.1"/>
    </source>
</evidence>
<gene>
    <name evidence="4" type="ordered locus">Turpa_4164</name>
</gene>
<dbReference type="SUPFAM" id="SSF117070">
    <property type="entry name" value="LEA14-like"/>
    <property type="match status" value="2"/>
</dbReference>
<evidence type="ECO:0000313" key="5">
    <source>
        <dbReference type="Proteomes" id="UP000006048"/>
    </source>
</evidence>
<name>I4BBZ0_TURPD</name>
<feature type="domain" description="Water stress and hypersensitive response" evidence="3">
    <location>
        <begin position="34"/>
        <end position="150"/>
    </location>
</feature>
<dbReference type="PANTHER" id="PTHR31459:SF2">
    <property type="entry name" value="OS03G0843300 PROTEIN"/>
    <property type="match status" value="1"/>
</dbReference>
<dbReference type="PANTHER" id="PTHR31459">
    <property type="match status" value="1"/>
</dbReference>
<dbReference type="GO" id="GO:0009269">
    <property type="term" value="P:response to desiccation"/>
    <property type="evidence" value="ECO:0007669"/>
    <property type="project" value="InterPro"/>
</dbReference>
<dbReference type="STRING" id="869212.Turpa_4164"/>
<dbReference type="HOGENOM" id="CLU_997276_0_0_12"/>
<evidence type="ECO:0000259" key="3">
    <source>
        <dbReference type="SMART" id="SM00769"/>
    </source>
</evidence>
<proteinExistence type="inferred from homology"/>
<keyword evidence="2" id="KW-0732">Signal</keyword>
<comment type="similarity">
    <text evidence="1">Belongs to the LEA type 2 family.</text>
</comment>
<dbReference type="SMART" id="SM00769">
    <property type="entry name" value="WHy"/>
    <property type="match status" value="1"/>
</dbReference>
<protein>
    <submittedName>
        <fullName evidence="4">Late embryogenesis abundant protein 2</fullName>
    </submittedName>
</protein>
<dbReference type="InterPro" id="IPR013990">
    <property type="entry name" value="WHy-dom"/>
</dbReference>
<dbReference type="Pfam" id="PF03168">
    <property type="entry name" value="LEA_2"/>
    <property type="match status" value="2"/>
</dbReference>
<evidence type="ECO:0000256" key="1">
    <source>
        <dbReference type="ARBA" id="ARBA00005960"/>
    </source>
</evidence>
<dbReference type="Proteomes" id="UP000006048">
    <property type="component" value="Chromosome"/>
</dbReference>
<dbReference type="KEGG" id="tpx:Turpa_4164"/>
<dbReference type="Gene3D" id="2.60.40.1820">
    <property type="match status" value="2"/>
</dbReference>
<dbReference type="AlphaFoldDB" id="I4BBZ0"/>
<accession>I4BBZ0</accession>
<organism evidence="4 5">
    <name type="scientific">Turneriella parva (strain ATCC BAA-1111 / DSM 21527 / NCTC 11395 / H)</name>
    <name type="common">Leptospira parva</name>
    <dbReference type="NCBI Taxonomy" id="869212"/>
    <lineage>
        <taxon>Bacteria</taxon>
        <taxon>Pseudomonadati</taxon>
        <taxon>Spirochaetota</taxon>
        <taxon>Spirochaetia</taxon>
        <taxon>Leptospirales</taxon>
        <taxon>Leptospiraceae</taxon>
        <taxon>Turneriella</taxon>
    </lineage>
</organism>
<dbReference type="InterPro" id="IPR004864">
    <property type="entry name" value="LEA_2"/>
</dbReference>
<feature type="signal peptide" evidence="2">
    <location>
        <begin position="1"/>
        <end position="21"/>
    </location>
</feature>
<reference evidence="4 5" key="1">
    <citation type="submission" date="2012-06" db="EMBL/GenBank/DDBJ databases">
        <title>The complete chromosome of genome of Turneriella parva DSM 21527.</title>
        <authorList>
            <consortium name="US DOE Joint Genome Institute (JGI-PGF)"/>
            <person name="Lucas S."/>
            <person name="Han J."/>
            <person name="Lapidus A."/>
            <person name="Bruce D."/>
            <person name="Goodwin L."/>
            <person name="Pitluck S."/>
            <person name="Peters L."/>
            <person name="Kyrpides N."/>
            <person name="Mavromatis K."/>
            <person name="Ivanova N."/>
            <person name="Mikhailova N."/>
            <person name="Chertkov O."/>
            <person name="Detter J.C."/>
            <person name="Tapia R."/>
            <person name="Han C."/>
            <person name="Land M."/>
            <person name="Hauser L."/>
            <person name="Markowitz V."/>
            <person name="Cheng J.-F."/>
            <person name="Hugenholtz P."/>
            <person name="Woyke T."/>
            <person name="Wu D."/>
            <person name="Gronow S."/>
            <person name="Wellnitz S."/>
            <person name="Brambilla E."/>
            <person name="Klenk H.-P."/>
            <person name="Eisen J.A."/>
        </authorList>
    </citation>
    <scope>NUCLEOTIDE SEQUENCE [LARGE SCALE GENOMIC DNA]</scope>
    <source>
        <strain evidence="5">ATCC BAA-1111 / DSM 21527 / NCTC 11395 / H</strain>
    </source>
</reference>
<keyword evidence="5" id="KW-1185">Reference proteome</keyword>
<feature type="chain" id="PRO_5003686926" evidence="2">
    <location>
        <begin position="22"/>
        <end position="279"/>
    </location>
</feature>
<dbReference type="EMBL" id="CP002959">
    <property type="protein sequence ID" value="AFM14797.1"/>
    <property type="molecule type" value="Genomic_DNA"/>
</dbReference>